<sequence>MAEQHRGADYLAVCRLCLSDRTDSLKSIYDIALGPNRLPQKILQLLAVQVNKLDKISTLICNDCIIRLDTFHAYKRECHRNQTKLAEWLNKTAGCNSNDTSFPIKPEPDDFEFNEVGLVNGNHVSWPVKIEVDVDEDMDEEYNDLPPHLLPNSFDSHGEPFVVNSPTGNYSEEETRCPDCGRLFGTIQNMRRHQNVLHRKDKRTPMNEIKKASDAVAVTDQPIDLPAETEKDMPIENTSVVPSLDTSGEVPPENNDSSLNVSEENTVSEVNNTEETEKSQEEQQEQTENEPKNPEETDPEKSQEEPTENTPESDQQKIQFAAGLKLVQKDSTPIECEPLSKIELSYIDKCKAMVSMFHTLQCACHNVQHKTSRNLHSHLRELRIWFPLFTCYNCMISFTDRSTFTKHHTKCTRTQFETLIKLSNLKKRSEVKTRLYENYKCNRCRFLYSFYEDFCKHIEEDHASGSPPFYCSCRYVFDTLEEYRNHCYNSCILSYYCDICFITTTTQEEFVKHCQELHDSSEGFVLLQEDGYSPRKPFSHHKEVDTEANVVEGKRERKKSVKPPILVQIYDSEIPPEPLDMAPKTVFKKMLNEAVKFNPTWKNPSECPLCHKVYATIHNMARHYKTHLEKNEVPMPVQAREEDDSLYSCPDCGGMYPTAKWAKHLEEKHPPKPCGDCDKMFQFQGELEQHRSVHLNLKIHRDSKTHSYKSTMLSPVGEVNGLLGEVMVMCELCDMMFKSKEELKNHKLVCDDRSNKSQSGSSLKDDGDTMDIEGMPVLETVEKVEEKKDDGFVCTSCQKVYLSVKTLKEHMKNKHGILYKKKSDFPKKCQYCDRMCTTGAALYLHTQMHERMTLNDLKSDKSAIAKAKKKASLEKEADPDEEGGSYHTCKRCFKVFATKGKLRDHMKCHGVNPAKKPSKKFTCNICHVCLDNADELEKHKSSEHSEGLDGMPQLVNEMEVDQKDDDKEEKNTTEVTKIKNTNLCKYCKVTFDNFAEFAQHMHEEHDETAKPKVSKIKRKDLGDRRYKCGICKKAFVTVLALNSHAGWHKRVFAKKRLLSQSAPETNTAHGVIASKIVRQSKVFKKKITPKPQQQQPAQQASKFQCGTCSAQLPNDTALQIHILEKHRSMDEVMLVPRCDTCNQDFATQNEYEMHQRFHDFLERQKKNTQQVIIKKYPCEHCSSGFSRIDTLHTHIRQHHPEHAKVEFKCTQCDRVFEKQNSLTIHLKVHEKQKAAMTNGGGSSTSTSSSSTGKVFSCSICSMVFNYAKDLRTHTINAHPF</sequence>
<keyword evidence="5 8" id="KW-0862">Zinc</keyword>
<dbReference type="Gene3D" id="3.40.1800.20">
    <property type="match status" value="1"/>
</dbReference>
<feature type="binding site" evidence="8">
    <location>
        <position position="64"/>
    </location>
    <ligand>
        <name>Zn(2+)</name>
        <dbReference type="ChEBI" id="CHEBI:29105"/>
    </ligand>
</feature>
<feature type="domain" description="C2H2-type" evidence="10">
    <location>
        <begin position="1207"/>
        <end position="1234"/>
    </location>
</feature>
<dbReference type="OrthoDB" id="10039931at2759"/>
<dbReference type="InterPro" id="IPR012934">
    <property type="entry name" value="Znf_AD"/>
</dbReference>
<dbReference type="SUPFAM" id="SSF57667">
    <property type="entry name" value="beta-beta-alpha zinc fingers"/>
    <property type="match status" value="4"/>
</dbReference>
<dbReference type="InterPro" id="IPR050888">
    <property type="entry name" value="ZnF_C2H2-type_TF"/>
</dbReference>
<feature type="compositionally biased region" description="Polar residues" evidence="9">
    <location>
        <begin position="236"/>
        <end position="246"/>
    </location>
</feature>
<dbReference type="Pfam" id="PF07776">
    <property type="entry name" value="zf-AD"/>
    <property type="match status" value="1"/>
</dbReference>
<protein>
    <submittedName>
        <fullName evidence="13">Zinc finger protein Xfin-like isoform X1</fullName>
    </submittedName>
</protein>
<evidence type="ECO:0000313" key="13">
    <source>
        <dbReference type="RefSeq" id="XP_030768383.1"/>
    </source>
</evidence>
<dbReference type="PANTHER" id="PTHR24406">
    <property type="entry name" value="TRANSCRIPTIONAL REPRESSOR CTCFL-RELATED"/>
    <property type="match status" value="1"/>
</dbReference>
<dbReference type="KEGG" id="soy:115891920"/>
<feature type="binding site" evidence="8">
    <location>
        <position position="14"/>
    </location>
    <ligand>
        <name>Zn(2+)</name>
        <dbReference type="ChEBI" id="CHEBI:29105"/>
    </ligand>
</feature>
<evidence type="ECO:0000256" key="5">
    <source>
        <dbReference type="ARBA" id="ARBA00022833"/>
    </source>
</evidence>
<feature type="domain" description="C2H2-type" evidence="10">
    <location>
        <begin position="1026"/>
        <end position="1048"/>
    </location>
</feature>
<evidence type="ECO:0000256" key="3">
    <source>
        <dbReference type="ARBA" id="ARBA00022737"/>
    </source>
</evidence>
<feature type="domain" description="C2H2-type" evidence="10">
    <location>
        <begin position="175"/>
        <end position="203"/>
    </location>
</feature>
<feature type="domain" description="C2H2-type" evidence="10">
    <location>
        <begin position="887"/>
        <end position="917"/>
    </location>
</feature>
<keyword evidence="6" id="KW-0539">Nucleus</keyword>
<evidence type="ECO:0000313" key="12">
    <source>
        <dbReference type="Proteomes" id="UP000504635"/>
    </source>
</evidence>
<accession>A0A6J2YW82</accession>
<dbReference type="InParanoid" id="A0A6J2YW82"/>
<dbReference type="Gene3D" id="3.30.160.60">
    <property type="entry name" value="Classic Zinc Finger"/>
    <property type="match status" value="7"/>
</dbReference>
<evidence type="ECO:0000259" key="11">
    <source>
        <dbReference type="PROSITE" id="PS51915"/>
    </source>
</evidence>
<feature type="compositionally biased region" description="Basic and acidic residues" evidence="9">
    <location>
        <begin position="289"/>
        <end position="304"/>
    </location>
</feature>
<feature type="compositionally biased region" description="Basic and acidic residues" evidence="9">
    <location>
        <begin position="203"/>
        <end position="213"/>
    </location>
</feature>
<dbReference type="InterPro" id="IPR013087">
    <property type="entry name" value="Znf_C2H2_type"/>
</dbReference>
<dbReference type="PROSITE" id="PS50157">
    <property type="entry name" value="ZINC_FINGER_C2H2_2"/>
    <property type="match status" value="10"/>
</dbReference>
<evidence type="ECO:0000256" key="2">
    <source>
        <dbReference type="ARBA" id="ARBA00022723"/>
    </source>
</evidence>
<keyword evidence="12" id="KW-1185">Reference proteome</keyword>
<comment type="subcellular location">
    <subcellularLocation>
        <location evidence="1">Nucleus</location>
    </subcellularLocation>
</comment>
<dbReference type="SUPFAM" id="SSF57716">
    <property type="entry name" value="Glucocorticoid receptor-like (DNA-binding domain)"/>
    <property type="match status" value="1"/>
</dbReference>
<keyword evidence="2 8" id="KW-0479">Metal-binding</keyword>
<dbReference type="PROSITE" id="PS51915">
    <property type="entry name" value="ZAD"/>
    <property type="match status" value="1"/>
</dbReference>
<dbReference type="GeneID" id="115891920"/>
<feature type="domain" description="C2H2-type" evidence="10">
    <location>
        <begin position="605"/>
        <end position="632"/>
    </location>
</feature>
<dbReference type="SMART" id="SM00355">
    <property type="entry name" value="ZnF_C2H2"/>
    <property type="match status" value="19"/>
</dbReference>
<feature type="domain" description="C2H2-type" evidence="10">
    <location>
        <begin position="672"/>
        <end position="699"/>
    </location>
</feature>
<dbReference type="Pfam" id="PF00096">
    <property type="entry name" value="zf-C2H2"/>
    <property type="match status" value="2"/>
</dbReference>
<gene>
    <name evidence="13" type="primary">LOC115891920</name>
</gene>
<feature type="domain" description="ZAD" evidence="11">
    <location>
        <begin position="12"/>
        <end position="88"/>
    </location>
</feature>
<feature type="binding site" evidence="8">
    <location>
        <position position="17"/>
    </location>
    <ligand>
        <name>Zn(2+)</name>
        <dbReference type="ChEBI" id="CHEBI:29105"/>
    </ligand>
</feature>
<feature type="domain" description="C2H2-type" evidence="10">
    <location>
        <begin position="1136"/>
        <end position="1158"/>
    </location>
</feature>
<dbReference type="GO" id="GO:0005634">
    <property type="term" value="C:nucleus"/>
    <property type="evidence" value="ECO:0007669"/>
    <property type="project" value="UniProtKB-SubCell"/>
</dbReference>
<feature type="binding site" evidence="8">
    <location>
        <position position="61"/>
    </location>
    <ligand>
        <name>Zn(2+)</name>
        <dbReference type="ChEBI" id="CHEBI:29105"/>
    </ligand>
</feature>
<feature type="domain" description="C2H2-type" evidence="10">
    <location>
        <begin position="1255"/>
        <end position="1280"/>
    </location>
</feature>
<keyword evidence="4 7" id="KW-0863">Zinc-finger</keyword>
<reference evidence="13" key="1">
    <citation type="submission" date="2025-08" db="UniProtKB">
        <authorList>
            <consortium name="RefSeq"/>
        </authorList>
    </citation>
    <scope>IDENTIFICATION</scope>
    <source>
        <tissue evidence="13">Gonads</tissue>
    </source>
</reference>
<dbReference type="Pfam" id="PF13912">
    <property type="entry name" value="zf-C2H2_6"/>
    <property type="match status" value="3"/>
</dbReference>
<evidence type="ECO:0000259" key="10">
    <source>
        <dbReference type="PROSITE" id="PS50157"/>
    </source>
</evidence>
<dbReference type="SMART" id="SM00868">
    <property type="entry name" value="zf-AD"/>
    <property type="match status" value="3"/>
</dbReference>
<feature type="domain" description="C2H2-type" evidence="10">
    <location>
        <begin position="792"/>
        <end position="815"/>
    </location>
</feature>
<dbReference type="InterPro" id="IPR036236">
    <property type="entry name" value="Znf_C2H2_sf"/>
</dbReference>
<name>A0A6J2YW82_SITOR</name>
<evidence type="ECO:0000256" key="7">
    <source>
        <dbReference type="PROSITE-ProRule" id="PRU00042"/>
    </source>
</evidence>
<evidence type="ECO:0000256" key="1">
    <source>
        <dbReference type="ARBA" id="ARBA00004123"/>
    </source>
</evidence>
<dbReference type="AlphaFoldDB" id="A0A6J2YW82"/>
<dbReference type="RefSeq" id="XP_030768383.1">
    <property type="nucleotide sequence ID" value="XM_030912523.1"/>
</dbReference>
<dbReference type="GO" id="GO:0008270">
    <property type="term" value="F:zinc ion binding"/>
    <property type="evidence" value="ECO:0007669"/>
    <property type="project" value="UniProtKB-UniRule"/>
</dbReference>
<evidence type="ECO:0000256" key="8">
    <source>
        <dbReference type="PROSITE-ProRule" id="PRU01263"/>
    </source>
</evidence>
<dbReference type="Proteomes" id="UP000504635">
    <property type="component" value="Unplaced"/>
</dbReference>
<evidence type="ECO:0000256" key="4">
    <source>
        <dbReference type="ARBA" id="ARBA00022771"/>
    </source>
</evidence>
<feature type="region of interest" description="Disordered" evidence="9">
    <location>
        <begin position="202"/>
        <end position="315"/>
    </location>
</feature>
<feature type="region of interest" description="Disordered" evidence="9">
    <location>
        <begin position="1232"/>
        <end position="1252"/>
    </location>
</feature>
<evidence type="ECO:0000256" key="9">
    <source>
        <dbReference type="SAM" id="MobiDB-lite"/>
    </source>
</evidence>
<organism evidence="12 13">
    <name type="scientific">Sitophilus oryzae</name>
    <name type="common">Rice weevil</name>
    <name type="synonym">Curculio oryzae</name>
    <dbReference type="NCBI Taxonomy" id="7048"/>
    <lineage>
        <taxon>Eukaryota</taxon>
        <taxon>Metazoa</taxon>
        <taxon>Ecdysozoa</taxon>
        <taxon>Arthropoda</taxon>
        <taxon>Hexapoda</taxon>
        <taxon>Insecta</taxon>
        <taxon>Pterygota</taxon>
        <taxon>Neoptera</taxon>
        <taxon>Endopterygota</taxon>
        <taxon>Coleoptera</taxon>
        <taxon>Polyphaga</taxon>
        <taxon>Cucujiformia</taxon>
        <taxon>Curculionidae</taxon>
        <taxon>Dryophthorinae</taxon>
        <taxon>Sitophilus</taxon>
    </lineage>
</organism>
<feature type="domain" description="C2H2-type" evidence="10">
    <location>
        <begin position="1176"/>
        <end position="1203"/>
    </location>
</feature>
<feature type="compositionally biased region" description="Low complexity" evidence="9">
    <location>
        <begin position="257"/>
        <end position="273"/>
    </location>
</feature>
<dbReference type="PROSITE" id="PS00028">
    <property type="entry name" value="ZINC_FINGER_C2H2_1"/>
    <property type="match status" value="15"/>
</dbReference>
<keyword evidence="3" id="KW-0677">Repeat</keyword>
<feature type="compositionally biased region" description="Low complexity" evidence="9">
    <location>
        <begin position="1243"/>
        <end position="1252"/>
    </location>
</feature>
<evidence type="ECO:0000256" key="6">
    <source>
        <dbReference type="ARBA" id="ARBA00023242"/>
    </source>
</evidence>
<proteinExistence type="predicted"/>